<dbReference type="InterPro" id="IPR018193">
    <property type="entry name" value="Glyc_kinase_flavodox-like_fold"/>
</dbReference>
<dbReference type="NCBIfam" id="NF007401">
    <property type="entry name" value="PRK09932.1"/>
    <property type="match status" value="1"/>
</dbReference>
<comment type="caution">
    <text evidence="5">The sequence shown here is derived from an EMBL/GenBank/DDBJ whole genome shotgun (WGS) entry which is preliminary data.</text>
</comment>
<dbReference type="InterPro" id="IPR004381">
    <property type="entry name" value="Glycerate_kinase"/>
</dbReference>
<comment type="similarity">
    <text evidence="1 4">Belongs to the glycerate kinase type-1 family.</text>
</comment>
<evidence type="ECO:0000313" key="5">
    <source>
        <dbReference type="EMBL" id="OAT33925.1"/>
    </source>
</evidence>
<dbReference type="EMBL" id="LXER01000006">
    <property type="protein sequence ID" value="OAT33925.1"/>
    <property type="molecule type" value="Genomic_DNA"/>
</dbReference>
<evidence type="ECO:0000256" key="3">
    <source>
        <dbReference type="ARBA" id="ARBA00022777"/>
    </source>
</evidence>
<dbReference type="OrthoDB" id="9774290at2"/>
<dbReference type="PATRIC" id="fig|1354251.4.peg.477"/>
<dbReference type="GO" id="GO:0008887">
    <property type="term" value="F:glycerate kinase activity"/>
    <property type="evidence" value="ECO:0007669"/>
    <property type="project" value="UniProtKB-UniRule"/>
</dbReference>
<evidence type="ECO:0000256" key="4">
    <source>
        <dbReference type="PIRNR" id="PIRNR006078"/>
    </source>
</evidence>
<dbReference type="Gene3D" id="3.40.50.10350">
    <property type="entry name" value="Glycerate kinase, domain 1"/>
    <property type="match status" value="1"/>
</dbReference>
<organism evidence="5 6">
    <name type="scientific">Buttiauxella brennerae ATCC 51605</name>
    <dbReference type="NCBI Taxonomy" id="1354251"/>
    <lineage>
        <taxon>Bacteria</taxon>
        <taxon>Pseudomonadati</taxon>
        <taxon>Pseudomonadota</taxon>
        <taxon>Gammaproteobacteria</taxon>
        <taxon>Enterobacterales</taxon>
        <taxon>Enterobacteriaceae</taxon>
        <taxon>Buttiauxella</taxon>
    </lineage>
</organism>
<dbReference type="InterPro" id="IPR036129">
    <property type="entry name" value="Glycerate_kinase_sf"/>
</dbReference>
<reference evidence="5 6" key="1">
    <citation type="submission" date="2016-04" db="EMBL/GenBank/DDBJ databases">
        <title>ATOL: Assembling a taxonomically balanced genome-scale reconstruction of the evolutionary history of the Enterobacteriaceae.</title>
        <authorList>
            <person name="Plunkett G.III."/>
            <person name="Neeno-Eckwall E.C."/>
            <person name="Glasner J.D."/>
            <person name="Perna N.T."/>
        </authorList>
    </citation>
    <scope>NUCLEOTIDE SEQUENCE [LARGE SCALE GENOMIC DNA]</scope>
    <source>
        <strain evidence="5 6">ATCC 51605</strain>
    </source>
</reference>
<dbReference type="Gene3D" id="3.90.1510.10">
    <property type="entry name" value="Glycerate kinase, domain 2"/>
    <property type="match status" value="1"/>
</dbReference>
<dbReference type="PIRSF" id="PIRSF006078">
    <property type="entry name" value="GlxK"/>
    <property type="match status" value="1"/>
</dbReference>
<dbReference type="EC" id="2.7.1.31" evidence="5"/>
<gene>
    <name evidence="5" type="ORF">M975_0460</name>
</gene>
<sequence>MKIVIAPDSFKESLSAERTAQAIKKGFEEIFPDAQYVCLPIADGGEGTVEAMIAATRGKLVTLTVTGPMSQPVKAFYGVTGDGRTAVIEMAAASGLMLVEPELRNPMSATSFGTGELIKHALDTGIRHIILGIGGSATVDGGIGMAQALGVHFYDADGNELAAGGGALNSLSHIDQQQIDPRVKECHFEIACDVDNPLTGPRGASAVFGPQKGATPEMVIQLDNGLAKLAAILGAQTGCDINAIVGGGAAGGMGVAAEIFLGGQLKPGIDIIMHAVNLEQVLEGADLVITGEGRIDSQTVGGKAPIGVARVAQRIGVPVIGMAGVLGEGVEVVHQHGIDAVFSILPRLAPLATVLLQGEINLQHCARNIAQAMKLGQAIPA</sequence>
<evidence type="ECO:0000256" key="1">
    <source>
        <dbReference type="ARBA" id="ARBA00006284"/>
    </source>
</evidence>
<keyword evidence="6" id="KW-1185">Reference proteome</keyword>
<evidence type="ECO:0000313" key="6">
    <source>
        <dbReference type="Proteomes" id="UP000078410"/>
    </source>
</evidence>
<dbReference type="GO" id="GO:0031388">
    <property type="term" value="P:organic acid phosphorylation"/>
    <property type="evidence" value="ECO:0007669"/>
    <property type="project" value="UniProtKB-UniRule"/>
</dbReference>
<accession>A0A1B7IVI5</accession>
<name>A0A1B7IVI5_9ENTR</name>
<keyword evidence="2 4" id="KW-0808">Transferase</keyword>
<dbReference type="RefSeq" id="WP_064557098.1">
    <property type="nucleotide sequence ID" value="NZ_LXER01000006.1"/>
</dbReference>
<dbReference type="NCBIfam" id="TIGR00045">
    <property type="entry name" value="glycerate kinase"/>
    <property type="match status" value="1"/>
</dbReference>
<dbReference type="Pfam" id="PF02595">
    <property type="entry name" value="Gly_kinase"/>
    <property type="match status" value="1"/>
</dbReference>
<evidence type="ECO:0000256" key="2">
    <source>
        <dbReference type="ARBA" id="ARBA00022679"/>
    </source>
</evidence>
<dbReference type="SUPFAM" id="SSF110738">
    <property type="entry name" value="Glycerate kinase I"/>
    <property type="match status" value="1"/>
</dbReference>
<proteinExistence type="inferred from homology"/>
<dbReference type="AlphaFoldDB" id="A0A1B7IVI5"/>
<dbReference type="PANTHER" id="PTHR21599:SF0">
    <property type="entry name" value="GLYCERATE KINASE"/>
    <property type="match status" value="1"/>
</dbReference>
<dbReference type="InterPro" id="IPR018197">
    <property type="entry name" value="Glycerate_kinase_RE-like"/>
</dbReference>
<dbReference type="PANTHER" id="PTHR21599">
    <property type="entry name" value="GLYCERATE KINASE"/>
    <property type="match status" value="1"/>
</dbReference>
<protein>
    <submittedName>
        <fullName evidence="5">Glycerate kinase</fullName>
        <ecNumber evidence="5">2.7.1.31</ecNumber>
    </submittedName>
</protein>
<dbReference type="Proteomes" id="UP000078410">
    <property type="component" value="Unassembled WGS sequence"/>
</dbReference>
<keyword evidence="3 4" id="KW-0418">Kinase</keyword>